<dbReference type="EMBL" id="KZ992925">
    <property type="protein sequence ID" value="RKP06234.1"/>
    <property type="molecule type" value="Genomic_DNA"/>
</dbReference>
<dbReference type="InterPro" id="IPR000751">
    <property type="entry name" value="MPI_Phosphatase"/>
</dbReference>
<dbReference type="EC" id="3.1.3.48" evidence="2 10"/>
<keyword evidence="4 10" id="KW-0498">Mitosis</keyword>
<evidence type="ECO:0000256" key="10">
    <source>
        <dbReference type="RuleBase" id="RU368028"/>
    </source>
</evidence>
<evidence type="ECO:0000256" key="3">
    <source>
        <dbReference type="ARBA" id="ARBA00022618"/>
    </source>
</evidence>
<dbReference type="Gene3D" id="3.40.250.10">
    <property type="entry name" value="Rhodanese-like domain"/>
    <property type="match status" value="1"/>
</dbReference>
<dbReference type="GO" id="GO:0004725">
    <property type="term" value="F:protein tyrosine phosphatase activity"/>
    <property type="evidence" value="ECO:0007669"/>
    <property type="project" value="UniProtKB-UniRule"/>
</dbReference>
<evidence type="ECO:0000256" key="1">
    <source>
        <dbReference type="ARBA" id="ARBA00011065"/>
    </source>
</evidence>
<comment type="function">
    <text evidence="10">Tyrosine protein phosphatase which functions as a dosage-dependent inducer of mitotic progression.</text>
</comment>
<evidence type="ECO:0000256" key="9">
    <source>
        <dbReference type="ARBA" id="ARBA00067190"/>
    </source>
</evidence>
<comment type="similarity">
    <text evidence="1 10">Belongs to the MPI phosphatase family.</text>
</comment>
<keyword evidence="3 10" id="KW-0132">Cell division</keyword>
<comment type="catalytic activity">
    <reaction evidence="8 10">
        <text>O-phospho-L-tyrosyl-[protein] + H2O = L-tyrosyl-[protein] + phosphate</text>
        <dbReference type="Rhea" id="RHEA:10684"/>
        <dbReference type="Rhea" id="RHEA-COMP:10136"/>
        <dbReference type="Rhea" id="RHEA-COMP:20101"/>
        <dbReference type="ChEBI" id="CHEBI:15377"/>
        <dbReference type="ChEBI" id="CHEBI:43474"/>
        <dbReference type="ChEBI" id="CHEBI:46858"/>
        <dbReference type="ChEBI" id="CHEBI:61978"/>
        <dbReference type="EC" id="3.1.3.48"/>
    </reaction>
</comment>
<protein>
    <recommendedName>
        <fullName evidence="9 10">M-phase inducer phosphatase</fullName>
        <ecNumber evidence="2 10">3.1.3.48</ecNumber>
    </recommendedName>
</protein>
<dbReference type="STRING" id="78915.A0A4P9XKA7"/>
<dbReference type="GO" id="GO:0051301">
    <property type="term" value="P:cell division"/>
    <property type="evidence" value="ECO:0007669"/>
    <property type="project" value="UniProtKB-UniRule"/>
</dbReference>
<dbReference type="Proteomes" id="UP000271241">
    <property type="component" value="Unassembled WGS sequence"/>
</dbReference>
<dbReference type="AlphaFoldDB" id="A0A4P9XKA7"/>
<proteinExistence type="inferred from homology"/>
<evidence type="ECO:0000256" key="7">
    <source>
        <dbReference type="ARBA" id="ARBA00023306"/>
    </source>
</evidence>
<keyword evidence="5 10" id="KW-0378">Hydrolase</keyword>
<dbReference type="Pfam" id="PF00581">
    <property type="entry name" value="Rhodanese"/>
    <property type="match status" value="1"/>
</dbReference>
<dbReference type="PROSITE" id="PS50206">
    <property type="entry name" value="RHODANESE_3"/>
    <property type="match status" value="1"/>
</dbReference>
<name>A0A4P9XKA7_9FUNG</name>
<organism evidence="12 13">
    <name type="scientific">Thamnocephalis sphaerospora</name>
    <dbReference type="NCBI Taxonomy" id="78915"/>
    <lineage>
        <taxon>Eukaryota</taxon>
        <taxon>Fungi</taxon>
        <taxon>Fungi incertae sedis</taxon>
        <taxon>Zoopagomycota</taxon>
        <taxon>Zoopagomycotina</taxon>
        <taxon>Zoopagomycetes</taxon>
        <taxon>Zoopagales</taxon>
        <taxon>Sigmoideomycetaceae</taxon>
        <taxon>Thamnocephalis</taxon>
    </lineage>
</organism>
<dbReference type="PANTHER" id="PTHR10828">
    <property type="entry name" value="M-PHASE INDUCER PHOSPHATASE DUAL SPECIFICITY PHOSPHATASE CDC25"/>
    <property type="match status" value="1"/>
</dbReference>
<dbReference type="CDD" id="cd01530">
    <property type="entry name" value="Cdc25"/>
    <property type="match status" value="1"/>
</dbReference>
<dbReference type="FunFam" id="3.40.250.10:FF:000021">
    <property type="entry name" value="M-phase inducer phosphatase cdc-25.2"/>
    <property type="match status" value="1"/>
</dbReference>
<evidence type="ECO:0000256" key="4">
    <source>
        <dbReference type="ARBA" id="ARBA00022776"/>
    </source>
</evidence>
<evidence type="ECO:0000256" key="5">
    <source>
        <dbReference type="ARBA" id="ARBA00022801"/>
    </source>
</evidence>
<dbReference type="GO" id="GO:0005737">
    <property type="term" value="C:cytoplasm"/>
    <property type="evidence" value="ECO:0007669"/>
    <property type="project" value="TreeGrafter"/>
</dbReference>
<feature type="non-terminal residue" evidence="12">
    <location>
        <position position="160"/>
    </location>
</feature>
<dbReference type="GO" id="GO:0000086">
    <property type="term" value="P:G2/M transition of mitotic cell cycle"/>
    <property type="evidence" value="ECO:0007669"/>
    <property type="project" value="TreeGrafter"/>
</dbReference>
<keyword evidence="13" id="KW-1185">Reference proteome</keyword>
<keyword evidence="7 10" id="KW-0131">Cell cycle</keyword>
<dbReference type="GO" id="GO:0110032">
    <property type="term" value="P:positive regulation of G2/MI transition of meiotic cell cycle"/>
    <property type="evidence" value="ECO:0007669"/>
    <property type="project" value="TreeGrafter"/>
</dbReference>
<evidence type="ECO:0000313" key="12">
    <source>
        <dbReference type="EMBL" id="RKP06234.1"/>
    </source>
</evidence>
<gene>
    <name evidence="12" type="ORF">THASP1DRAFT_2715</name>
</gene>
<reference evidence="13" key="1">
    <citation type="journal article" date="2018" name="Nat. Microbiol.">
        <title>Leveraging single-cell genomics to expand the fungal tree of life.</title>
        <authorList>
            <person name="Ahrendt S.R."/>
            <person name="Quandt C.A."/>
            <person name="Ciobanu D."/>
            <person name="Clum A."/>
            <person name="Salamov A."/>
            <person name="Andreopoulos B."/>
            <person name="Cheng J.F."/>
            <person name="Woyke T."/>
            <person name="Pelin A."/>
            <person name="Henrissat B."/>
            <person name="Reynolds N.K."/>
            <person name="Benny G.L."/>
            <person name="Smith M.E."/>
            <person name="James T.Y."/>
            <person name="Grigoriev I.V."/>
        </authorList>
    </citation>
    <scope>NUCLEOTIDE SEQUENCE [LARGE SCALE GENOMIC DNA]</scope>
    <source>
        <strain evidence="13">RSA 1356</strain>
    </source>
</reference>
<dbReference type="SUPFAM" id="SSF52821">
    <property type="entry name" value="Rhodanese/Cell cycle control phosphatase"/>
    <property type="match status" value="1"/>
</dbReference>
<dbReference type="PANTHER" id="PTHR10828:SF17">
    <property type="entry name" value="PROTEIN-TYROSINE-PHOSPHATASE"/>
    <property type="match status" value="1"/>
</dbReference>
<evidence type="ECO:0000313" key="13">
    <source>
        <dbReference type="Proteomes" id="UP000271241"/>
    </source>
</evidence>
<accession>A0A4P9XKA7</accession>
<dbReference type="SMART" id="SM00450">
    <property type="entry name" value="RHOD"/>
    <property type="match status" value="1"/>
</dbReference>
<dbReference type="OrthoDB" id="26523at2759"/>
<evidence type="ECO:0000256" key="8">
    <source>
        <dbReference type="ARBA" id="ARBA00051722"/>
    </source>
</evidence>
<dbReference type="PRINTS" id="PR00716">
    <property type="entry name" value="MPIPHPHTASE"/>
</dbReference>
<evidence type="ECO:0000256" key="2">
    <source>
        <dbReference type="ARBA" id="ARBA00013064"/>
    </source>
</evidence>
<dbReference type="GO" id="GO:0005634">
    <property type="term" value="C:nucleus"/>
    <property type="evidence" value="ECO:0007669"/>
    <property type="project" value="TreeGrafter"/>
</dbReference>
<dbReference type="InterPro" id="IPR001763">
    <property type="entry name" value="Rhodanese-like_dom"/>
</dbReference>
<evidence type="ECO:0000259" key="11">
    <source>
        <dbReference type="PROSITE" id="PS50206"/>
    </source>
</evidence>
<feature type="non-terminal residue" evidence="12">
    <location>
        <position position="1"/>
    </location>
</feature>
<dbReference type="GO" id="GO:0010971">
    <property type="term" value="P:positive regulation of G2/M transition of mitotic cell cycle"/>
    <property type="evidence" value="ECO:0007669"/>
    <property type="project" value="TreeGrafter"/>
</dbReference>
<dbReference type="InterPro" id="IPR036873">
    <property type="entry name" value="Rhodanese-like_dom_sf"/>
</dbReference>
<keyword evidence="6 10" id="KW-0904">Protein phosphatase</keyword>
<sequence>QQDAIKRISVDTLVRVLGGEFACHYDRIHVLDCRFPYEYDGGHITGAININTPEALDAYFFGKLNAATIPSKQSHRTLAVLHCEFSAQRAPRLALYLRSRDRELNAEHYPHLHYPELYVMDGGYRAFFAKHKLHCEPQQYVPMADQAHRQDCKTHARRLR</sequence>
<feature type="domain" description="Rhodanese" evidence="11">
    <location>
        <begin position="24"/>
        <end position="136"/>
    </location>
</feature>
<evidence type="ECO:0000256" key="6">
    <source>
        <dbReference type="ARBA" id="ARBA00022912"/>
    </source>
</evidence>